<feature type="transmembrane region" description="Helical" evidence="1">
    <location>
        <begin position="60"/>
        <end position="78"/>
    </location>
</feature>
<feature type="transmembrane region" description="Helical" evidence="1">
    <location>
        <begin position="129"/>
        <end position="149"/>
    </location>
</feature>
<evidence type="ECO:0000313" key="3">
    <source>
        <dbReference type="Proteomes" id="UP000601223"/>
    </source>
</evidence>
<protein>
    <submittedName>
        <fullName evidence="2">Membrane protein</fullName>
    </submittedName>
</protein>
<feature type="transmembrane region" description="Helical" evidence="1">
    <location>
        <begin position="161"/>
        <end position="182"/>
    </location>
</feature>
<dbReference type="Proteomes" id="UP000601223">
    <property type="component" value="Unassembled WGS sequence"/>
</dbReference>
<dbReference type="AlphaFoldDB" id="A0A8J3NK85"/>
<name>A0A8J3NK85_9ACTN</name>
<dbReference type="EMBL" id="BONF01000019">
    <property type="protein sequence ID" value="GIF82361.1"/>
    <property type="molecule type" value="Genomic_DNA"/>
</dbReference>
<comment type="caution">
    <text evidence="2">The sequence shown here is derived from an EMBL/GenBank/DDBJ whole genome shotgun (WGS) entry which is preliminary data.</text>
</comment>
<organism evidence="2 3">
    <name type="scientific">Catellatospora bangladeshensis</name>
    <dbReference type="NCBI Taxonomy" id="310355"/>
    <lineage>
        <taxon>Bacteria</taxon>
        <taxon>Bacillati</taxon>
        <taxon>Actinomycetota</taxon>
        <taxon>Actinomycetes</taxon>
        <taxon>Micromonosporales</taxon>
        <taxon>Micromonosporaceae</taxon>
        <taxon>Catellatospora</taxon>
    </lineage>
</organism>
<reference evidence="2 3" key="1">
    <citation type="submission" date="2021-01" db="EMBL/GenBank/DDBJ databases">
        <title>Whole genome shotgun sequence of Catellatospora bangladeshensis NBRC 107357.</title>
        <authorList>
            <person name="Komaki H."/>
            <person name="Tamura T."/>
        </authorList>
    </citation>
    <scope>NUCLEOTIDE SEQUENCE [LARGE SCALE GENOMIC DNA]</scope>
    <source>
        <strain evidence="2 3">NBRC 107357</strain>
    </source>
</reference>
<keyword evidence="1" id="KW-0812">Transmembrane</keyword>
<evidence type="ECO:0000256" key="1">
    <source>
        <dbReference type="SAM" id="Phobius"/>
    </source>
</evidence>
<feature type="transmembrane region" description="Helical" evidence="1">
    <location>
        <begin position="98"/>
        <end position="117"/>
    </location>
</feature>
<proteinExistence type="predicted"/>
<sequence length="229" mass="24629">MDAARRDRTIDPVTRRARLVPYSLVALSLVPVIAGAFRVTQLAVGAPVDDGNARFFDSPVPVVLHIVGATVYCLLGAFQFDAGLRRRRPGWHRIAGRLLIPCGLTAALSGMWMAVAYDVPAPDGTGVMVLRLVVGSVMALSIVLGFAAVRRRDFTAHRAWMMRGYALGIAAGTQAFTHLPWAVAGTAPDELGRFAAMAAGWLINLAVAEWFIWRSRRPVRPAVAAGLTS</sequence>
<keyword evidence="3" id="KW-1185">Reference proteome</keyword>
<dbReference type="InterPro" id="IPR018750">
    <property type="entry name" value="DUF2306_membrane"/>
</dbReference>
<accession>A0A8J3NK85</accession>
<keyword evidence="1" id="KW-1133">Transmembrane helix</keyword>
<gene>
    <name evidence="2" type="ORF">Cba03nite_37100</name>
</gene>
<feature type="transmembrane region" description="Helical" evidence="1">
    <location>
        <begin position="194"/>
        <end position="213"/>
    </location>
</feature>
<keyword evidence="1" id="KW-0472">Membrane</keyword>
<evidence type="ECO:0000313" key="2">
    <source>
        <dbReference type="EMBL" id="GIF82361.1"/>
    </source>
</evidence>
<feature type="transmembrane region" description="Helical" evidence="1">
    <location>
        <begin position="20"/>
        <end position="40"/>
    </location>
</feature>
<dbReference type="Pfam" id="PF10067">
    <property type="entry name" value="DUF2306"/>
    <property type="match status" value="1"/>
</dbReference>